<organism evidence="2 3">
    <name type="scientific">Paramecium primaurelia</name>
    <dbReference type="NCBI Taxonomy" id="5886"/>
    <lineage>
        <taxon>Eukaryota</taxon>
        <taxon>Sar</taxon>
        <taxon>Alveolata</taxon>
        <taxon>Ciliophora</taxon>
        <taxon>Intramacronucleata</taxon>
        <taxon>Oligohymenophorea</taxon>
        <taxon>Peniculida</taxon>
        <taxon>Parameciidae</taxon>
        <taxon>Paramecium</taxon>
    </lineage>
</organism>
<dbReference type="PANTHER" id="PTHR31398:SF0">
    <property type="entry name" value="MEIOTIC NUCLEAR DIVISION PROTEIN 1 HOMOLOG"/>
    <property type="match status" value="1"/>
</dbReference>
<sequence>MQQSIAFKVFKNFDIFGQNIQLNFNGDDSYQTATGGIISITIIAVIAFFFQQNIVDFLNKNYVNLDVQTLFDANPDDIIFNDDNYMFALAIEQNNFNTNPYFNITLKQRIYTRLNNGTIIKQDSFIDLIPCTIDRFQNIFNNQNFTDQFISLGLSEWLCPHYNYSIRLSGGYTSQIFEFTKITVSECSNYTDNNQILTWKPKCASSFDRDNHLNNDRSFRLKMYMTNTIINPLQPKNISQVFLDDELFFSFLLLTGTETDVFYQKYNVTTNQNIFPYIEDNQEQLFNIKQQGDFRVNNVQNSGSSYSALYMRRSPYTYKVKRDFQDLADLLSYLGGFANIVVMIFGFFISFYNKSQFMIELANQVYDFPIKNVSNIELQQRKEIKKTIARAKSRTIIQKPNTQYSQLQSPKYNQNQQLIINDTTKQDEQCITKQGEQQTFQQEQEKIIQQLGITDRKSYLTQQIEKILNRSCPIFFNCKYILYQLFCQRFFYDRNSILLQKAIKNINQDLDLCVIIDKVKEINLLKELLLTEDQLVLFDFAPKEVINLEVEKKLTSRNLARNTIRNFNQIQNTLNSLEEQNKSNQSINTYYKLFKAYDRMHQSLQQNDKINEKLIGKLGQEVRDIFEVSQFIQWENDRKINSEPLDDEFQCDSVNSDPPCITSLDQLKVNLKINS</sequence>
<proteinExistence type="predicted"/>
<keyword evidence="1" id="KW-0472">Membrane</keyword>
<dbReference type="EMBL" id="CAJJDM010000038">
    <property type="protein sequence ID" value="CAD8066755.1"/>
    <property type="molecule type" value="Genomic_DNA"/>
</dbReference>
<evidence type="ECO:0008006" key="4">
    <source>
        <dbReference type="Google" id="ProtNLM"/>
    </source>
</evidence>
<dbReference type="OMA" id="LTWKPKC"/>
<dbReference type="PANTHER" id="PTHR31398">
    <property type="entry name" value="MEIOTIC NUCLEAR DIVISION PROTEIN 1 HOMOLOG"/>
    <property type="match status" value="1"/>
</dbReference>
<dbReference type="GO" id="GO:0007131">
    <property type="term" value="P:reciprocal meiotic recombination"/>
    <property type="evidence" value="ECO:0007669"/>
    <property type="project" value="TreeGrafter"/>
</dbReference>
<feature type="transmembrane region" description="Helical" evidence="1">
    <location>
        <begin position="330"/>
        <end position="352"/>
    </location>
</feature>
<keyword evidence="1" id="KW-1133">Transmembrane helix</keyword>
<evidence type="ECO:0000313" key="3">
    <source>
        <dbReference type="Proteomes" id="UP000688137"/>
    </source>
</evidence>
<evidence type="ECO:0000313" key="2">
    <source>
        <dbReference type="EMBL" id="CAD8066755.1"/>
    </source>
</evidence>
<evidence type="ECO:0000256" key="1">
    <source>
        <dbReference type="SAM" id="Phobius"/>
    </source>
</evidence>
<dbReference type="AlphaFoldDB" id="A0A8S1LK13"/>
<keyword evidence="1" id="KW-0812">Transmembrane</keyword>
<comment type="caution">
    <text evidence="2">The sequence shown here is derived from an EMBL/GenBank/DDBJ whole genome shotgun (WGS) entry which is preliminary data.</text>
</comment>
<dbReference type="Proteomes" id="UP000688137">
    <property type="component" value="Unassembled WGS sequence"/>
</dbReference>
<feature type="transmembrane region" description="Helical" evidence="1">
    <location>
        <begin position="30"/>
        <end position="50"/>
    </location>
</feature>
<accession>A0A8S1LK13</accession>
<protein>
    <recommendedName>
        <fullName evidence="4">Transmembrane protein</fullName>
    </recommendedName>
</protein>
<name>A0A8S1LK13_PARPR</name>
<keyword evidence="3" id="KW-1185">Reference proteome</keyword>
<reference evidence="2" key="1">
    <citation type="submission" date="2021-01" db="EMBL/GenBank/DDBJ databases">
        <authorList>
            <consortium name="Genoscope - CEA"/>
            <person name="William W."/>
        </authorList>
    </citation>
    <scope>NUCLEOTIDE SEQUENCE</scope>
</reference>
<gene>
    <name evidence="2" type="ORF">PPRIM_AZ9-3.1.T0390280</name>
</gene>
<dbReference type="GO" id="GO:0005634">
    <property type="term" value="C:nucleus"/>
    <property type="evidence" value="ECO:0007669"/>
    <property type="project" value="TreeGrafter"/>
</dbReference>